<dbReference type="PANTHER" id="PTHR30160">
    <property type="entry name" value="TETRAACYLDISACCHARIDE 4'-KINASE-RELATED"/>
    <property type="match status" value="1"/>
</dbReference>
<dbReference type="InterPro" id="IPR002201">
    <property type="entry name" value="Glyco_trans_9"/>
</dbReference>
<organism evidence="14 15">
    <name type="scientific">Helicobacter apodemus</name>
    <dbReference type="NCBI Taxonomy" id="135569"/>
    <lineage>
        <taxon>Bacteria</taxon>
        <taxon>Pseudomonadati</taxon>
        <taxon>Campylobacterota</taxon>
        <taxon>Epsilonproteobacteria</taxon>
        <taxon>Campylobacterales</taxon>
        <taxon>Helicobacteraceae</taxon>
        <taxon>Helicobacter</taxon>
    </lineage>
</organism>
<dbReference type="PANTHER" id="PTHR30160:SF19">
    <property type="entry name" value="LIPOPOLYSACCHARIDE HEPTOSYLTRANSFERASE 1"/>
    <property type="match status" value="1"/>
</dbReference>
<comment type="subcellular location">
    <subcellularLocation>
        <location evidence="1">Cell inner membrane</location>
        <topology evidence="1">Peripheral membrane protein</topology>
        <orientation evidence="1">Cytoplasmic side</orientation>
    </subcellularLocation>
</comment>
<comment type="pathway">
    <text evidence="2">Bacterial outer membrane biogenesis; LPS core biosynthesis.</text>
</comment>
<dbReference type="GO" id="GO:0005886">
    <property type="term" value="C:plasma membrane"/>
    <property type="evidence" value="ECO:0007669"/>
    <property type="project" value="UniProtKB-SubCell"/>
</dbReference>
<accession>A0A4U8UFF7</accession>
<gene>
    <name evidence="14" type="primary">waaC</name>
    <name evidence="14" type="ORF">LS72_001920</name>
</gene>
<dbReference type="EC" id="2.4.99.23" evidence="10"/>
<evidence type="ECO:0000256" key="1">
    <source>
        <dbReference type="ARBA" id="ARBA00004515"/>
    </source>
</evidence>
<sequence>MLKPLKIAFIRLSSMGDIIHSASILPSLFSALSEKYQPIFDWYVDSIFYEILEQSPYIHKLIALPIKQSLQERKPKNLLKIYQSLKEESYDYVIDLQGLIKSALIGKCLTTQHFIGFDYQSIKEPLASFFYTQKVSIPYEKHILLRNATLAFSAFNLTIPTLQTLLHPPTFLASNSNLSPLLIEGKKVLLVLETSKPNKTYPQSSFLELVRLFNIVGIKPLLLSHKQKVNADKNLDFQTLSHLNLGQIKAILPQMDLIIGGDTGITHLSWAFNRPSITLFGATPAQRFGLNTDKNLSLSGNPHPNYDKKDYSITLIPPQEIFNQAKNLLGISQ</sequence>
<keyword evidence="4" id="KW-0997">Cell inner membrane</keyword>
<evidence type="ECO:0000313" key="15">
    <source>
        <dbReference type="Proteomes" id="UP000029920"/>
    </source>
</evidence>
<dbReference type="EMBL" id="JRPC02000003">
    <property type="protein sequence ID" value="TLE16861.1"/>
    <property type="molecule type" value="Genomic_DNA"/>
</dbReference>
<dbReference type="GO" id="GO:0005829">
    <property type="term" value="C:cytosol"/>
    <property type="evidence" value="ECO:0007669"/>
    <property type="project" value="TreeGrafter"/>
</dbReference>
<evidence type="ECO:0000256" key="11">
    <source>
        <dbReference type="ARBA" id="ARBA00044190"/>
    </source>
</evidence>
<name>A0A4U8UFF7_9HELI</name>
<dbReference type="Proteomes" id="UP000029920">
    <property type="component" value="Unassembled WGS sequence"/>
</dbReference>
<comment type="caution">
    <text evidence="14">The sequence shown here is derived from an EMBL/GenBank/DDBJ whole genome shotgun (WGS) entry which is preliminary data.</text>
</comment>
<dbReference type="SUPFAM" id="SSF53756">
    <property type="entry name" value="UDP-Glycosyltransferase/glycogen phosphorylase"/>
    <property type="match status" value="1"/>
</dbReference>
<evidence type="ECO:0000256" key="3">
    <source>
        <dbReference type="ARBA" id="ARBA00022475"/>
    </source>
</evidence>
<comment type="catalytic activity">
    <reaction evidence="13">
        <text>an alpha-Kdo-(2-&gt;4)-alpha-Kdo-(2-&gt;6)-lipid A + ADP-L-glycero-beta-D-manno-heptose = an L-alpha-D-Hep-(1-&gt;5)-[alpha-Kdo-(2-&gt;4)]-alpha-Kdo-(2-&gt;6)-lipid A + ADP + H(+)</text>
        <dbReference type="Rhea" id="RHEA:74067"/>
        <dbReference type="ChEBI" id="CHEBI:15378"/>
        <dbReference type="ChEBI" id="CHEBI:61506"/>
        <dbReference type="ChEBI" id="CHEBI:176431"/>
        <dbReference type="ChEBI" id="CHEBI:193068"/>
        <dbReference type="ChEBI" id="CHEBI:456216"/>
        <dbReference type="EC" id="2.4.99.23"/>
    </reaction>
</comment>
<keyword evidence="5" id="KW-0328">Glycosyltransferase</keyword>
<dbReference type="CDD" id="cd03789">
    <property type="entry name" value="GT9_LPS_heptosyltransferase"/>
    <property type="match status" value="1"/>
</dbReference>
<evidence type="ECO:0000256" key="5">
    <source>
        <dbReference type="ARBA" id="ARBA00022676"/>
    </source>
</evidence>
<comment type="similarity">
    <text evidence="9">Belongs to the glycosyltransferase 9 family.</text>
</comment>
<evidence type="ECO:0000256" key="12">
    <source>
        <dbReference type="ARBA" id="ARBA00044330"/>
    </source>
</evidence>
<dbReference type="GO" id="GO:0009244">
    <property type="term" value="P:lipopolysaccharide core region biosynthetic process"/>
    <property type="evidence" value="ECO:0007669"/>
    <property type="project" value="InterPro"/>
</dbReference>
<evidence type="ECO:0000256" key="6">
    <source>
        <dbReference type="ARBA" id="ARBA00022679"/>
    </source>
</evidence>
<evidence type="ECO:0000256" key="9">
    <source>
        <dbReference type="ARBA" id="ARBA00043995"/>
    </source>
</evidence>
<evidence type="ECO:0000256" key="4">
    <source>
        <dbReference type="ARBA" id="ARBA00022519"/>
    </source>
</evidence>
<evidence type="ECO:0000256" key="13">
    <source>
        <dbReference type="ARBA" id="ARBA00049201"/>
    </source>
</evidence>
<dbReference type="Gene3D" id="3.40.50.2000">
    <property type="entry name" value="Glycogen Phosphorylase B"/>
    <property type="match status" value="2"/>
</dbReference>
<evidence type="ECO:0000313" key="14">
    <source>
        <dbReference type="EMBL" id="TLE16861.1"/>
    </source>
</evidence>
<dbReference type="InterPro" id="IPR011908">
    <property type="entry name" value="LipoPS_heptosylTferase-I"/>
</dbReference>
<keyword evidence="15" id="KW-1185">Reference proteome</keyword>
<keyword evidence="3" id="KW-1003">Cell membrane</keyword>
<keyword evidence="6" id="KW-0808">Transferase</keyword>
<dbReference type="RefSeq" id="WP_138154925.1">
    <property type="nucleotide sequence ID" value="NZ_JRPC02000003.1"/>
</dbReference>
<keyword evidence="7" id="KW-0448">Lipopolysaccharide biosynthesis</keyword>
<evidence type="ECO:0000256" key="7">
    <source>
        <dbReference type="ARBA" id="ARBA00022985"/>
    </source>
</evidence>
<dbReference type="Pfam" id="PF01075">
    <property type="entry name" value="Glyco_transf_9"/>
    <property type="match status" value="1"/>
</dbReference>
<protein>
    <recommendedName>
        <fullName evidence="11">Lipopolysaccharide heptosyltransferase 1</fullName>
        <ecNumber evidence="10">2.4.99.23</ecNumber>
    </recommendedName>
    <alternativeName>
        <fullName evidence="12">ADP-heptose:lipopolysaccharide heptosyltransferase I</fullName>
    </alternativeName>
</protein>
<evidence type="ECO:0000256" key="10">
    <source>
        <dbReference type="ARBA" id="ARBA00044041"/>
    </source>
</evidence>
<dbReference type="GO" id="GO:0008713">
    <property type="term" value="F:ADP-heptose-lipopolysaccharide heptosyltransferase activity"/>
    <property type="evidence" value="ECO:0007669"/>
    <property type="project" value="TreeGrafter"/>
</dbReference>
<dbReference type="AlphaFoldDB" id="A0A4U8UFF7"/>
<evidence type="ECO:0000256" key="2">
    <source>
        <dbReference type="ARBA" id="ARBA00004713"/>
    </source>
</evidence>
<proteinExistence type="inferred from homology"/>
<evidence type="ECO:0000256" key="8">
    <source>
        <dbReference type="ARBA" id="ARBA00023136"/>
    </source>
</evidence>
<reference evidence="14 15" key="1">
    <citation type="journal article" date="2014" name="Genome Announc.">
        <title>Draft genome sequences of eight enterohepatic helicobacter species isolated from both laboratory and wild rodents.</title>
        <authorList>
            <person name="Sheh A."/>
            <person name="Shen Z."/>
            <person name="Fox J.G."/>
        </authorList>
    </citation>
    <scope>NUCLEOTIDE SEQUENCE [LARGE SCALE GENOMIC DNA]</scope>
    <source>
        <strain evidence="14 15">MIT-03-7007</strain>
    </source>
</reference>
<dbReference type="InterPro" id="IPR051199">
    <property type="entry name" value="LPS_LOS_Heptosyltrfase"/>
</dbReference>
<keyword evidence="8" id="KW-0472">Membrane</keyword>
<dbReference type="NCBIfam" id="TIGR02193">
    <property type="entry name" value="heptsyl_trn_I"/>
    <property type="match status" value="1"/>
</dbReference>